<evidence type="ECO:0000313" key="3">
    <source>
        <dbReference type="EMBL" id="EAI8859266.1"/>
    </source>
</evidence>
<proteinExistence type="predicted"/>
<dbReference type="RefSeq" id="WP_059429718.1">
    <property type="nucleotide sequence ID" value="NZ_CBCVGI010000044.1"/>
</dbReference>
<evidence type="ECO:0000313" key="4">
    <source>
        <dbReference type="Proteomes" id="UP000535509"/>
    </source>
</evidence>
<protein>
    <submittedName>
        <fullName evidence="3">Conjugal transfer protein TraC</fullName>
    </submittedName>
</protein>
<feature type="transmembrane region" description="Helical" evidence="2">
    <location>
        <begin position="25"/>
        <end position="46"/>
    </location>
</feature>
<reference evidence="3 4" key="1">
    <citation type="submission" date="2018-06" db="EMBL/GenBank/DDBJ databases">
        <authorList>
            <consortium name="PulseNet: The National Subtyping Network for Foodborne Disease Surveillance"/>
            <person name="Tarr C.L."/>
            <person name="Trees E."/>
            <person name="Katz L.S."/>
            <person name="Carleton-Romer H.A."/>
            <person name="Stroika S."/>
            <person name="Kucerova Z."/>
            <person name="Roache K.F."/>
            <person name="Sabol A.L."/>
            <person name="Besser J."/>
            <person name="Gerner-Smidt P."/>
        </authorList>
    </citation>
    <scope>NUCLEOTIDE SEQUENCE [LARGE SCALE GENOMIC DNA]</scope>
    <source>
        <strain evidence="3 4">PNUSAC001503</strain>
    </source>
</reference>
<keyword evidence="2" id="KW-0472">Membrane</keyword>
<dbReference type="Pfam" id="PF04956">
    <property type="entry name" value="TrbC"/>
    <property type="match status" value="1"/>
</dbReference>
<dbReference type="InterPro" id="IPR007039">
    <property type="entry name" value="TrbC/VirB2"/>
</dbReference>
<accession>A0A825BBM5</accession>
<dbReference type="EMBL" id="AABTCC010000014">
    <property type="protein sequence ID" value="EAI8859266.1"/>
    <property type="molecule type" value="Genomic_DNA"/>
</dbReference>
<feature type="region of interest" description="Disordered" evidence="1">
    <location>
        <begin position="1"/>
        <end position="20"/>
    </location>
</feature>
<keyword evidence="4" id="KW-1185">Reference proteome</keyword>
<evidence type="ECO:0000256" key="1">
    <source>
        <dbReference type="SAM" id="MobiDB-lite"/>
    </source>
</evidence>
<name>A0A825BBM5_CAMFE</name>
<feature type="compositionally biased region" description="Basic and acidic residues" evidence="1">
    <location>
        <begin position="1"/>
        <end position="14"/>
    </location>
</feature>
<evidence type="ECO:0000256" key="2">
    <source>
        <dbReference type="SAM" id="Phobius"/>
    </source>
</evidence>
<organism evidence="3 4">
    <name type="scientific">Campylobacter fetus</name>
    <dbReference type="NCBI Taxonomy" id="196"/>
    <lineage>
        <taxon>Bacteria</taxon>
        <taxon>Pseudomonadati</taxon>
        <taxon>Campylobacterota</taxon>
        <taxon>Epsilonproteobacteria</taxon>
        <taxon>Campylobacterales</taxon>
        <taxon>Campylobacteraceae</taxon>
        <taxon>Campylobacter</taxon>
    </lineage>
</organism>
<gene>
    <name evidence="3" type="ORF">CX802_05375</name>
</gene>
<dbReference type="Proteomes" id="UP000535509">
    <property type="component" value="Unassembled WGS sequence"/>
</dbReference>
<keyword evidence="2" id="KW-1133">Transmembrane helix</keyword>
<comment type="caution">
    <text evidence="3">The sequence shown here is derived from an EMBL/GenBank/DDBJ whole genome shotgun (WGS) entry which is preliminary data.</text>
</comment>
<feature type="transmembrane region" description="Helical" evidence="2">
    <location>
        <begin position="89"/>
        <end position="109"/>
    </location>
</feature>
<keyword evidence="2" id="KW-0812">Transmembrane</keyword>
<sequence>MGGGERNARLEKPNSSKTNSRLKQISAFITLSLIPNVVFAIGGTGLTKVDNFFSTVGGWLAGGGALVLTIALSVAGYKIMWGGQTVREVSPILLGGILIGGGPMIAGILM</sequence>
<dbReference type="AlphaFoldDB" id="A0A825BBM5"/>
<feature type="transmembrane region" description="Helical" evidence="2">
    <location>
        <begin position="58"/>
        <end position="77"/>
    </location>
</feature>